<comment type="caution">
    <text evidence="1">The sequence shown here is derived from an EMBL/GenBank/DDBJ whole genome shotgun (WGS) entry which is preliminary data.</text>
</comment>
<dbReference type="Gene3D" id="2.130.10.10">
    <property type="entry name" value="YVTN repeat-like/Quinoprotein amine dehydrogenase"/>
    <property type="match status" value="1"/>
</dbReference>
<name>A0A953JAD3_9BACT</name>
<sequence length="493" mass="54375">MKYRMRISLLMVFLVLVSFPLKSNAISFGDASFDDVYKTLGKYIFLTPGKFAGTVAAHDMSTGKTLAWISFVNYGDTNPIIHHIAAFPSEDPYKGFEYIVNSQGGKNLYIYGLPTKVKNPAEGFHIYKVRYDGVKMNLVEDVAETTGLALGVHVTIAPDAQKYAIGDGQKDIFGVYQRDPSKVITAVHFDWIPNVKTNKEAWTGGGKLVIKKLHPGSDGKYDYVGTKGVKIDWELVPGGELYIEDGKVSGPRQQNVCALDALVWHPNGKWGVASLRTIGGGVIFDTTTWNPVGMILSPSKVAGVYPLKQVDKETWEIEIDQVHSPAHQAGFSPDGKHFLLMNGVRENNIMVFDSTNPDPMKWKKKAMVTQPHWRGAYPNTFHMGFTPDSKKVYVTLWWPSPTPNGVAVVDAVNWKVIKEIEVGPDAHTLGATGDGKHIFGVISGYQKTTSGIYIIDVKTDKLKGFLPSGQGHHDSVIIPRNLKELLISRSPTT</sequence>
<evidence type="ECO:0000313" key="2">
    <source>
        <dbReference type="Proteomes" id="UP000705867"/>
    </source>
</evidence>
<evidence type="ECO:0000313" key="1">
    <source>
        <dbReference type="EMBL" id="MBZ0155065.1"/>
    </source>
</evidence>
<dbReference type="EMBL" id="JAIOIV010000018">
    <property type="protein sequence ID" value="MBZ0155065.1"/>
    <property type="molecule type" value="Genomic_DNA"/>
</dbReference>
<accession>A0A953JAD3</accession>
<proteinExistence type="predicted"/>
<protein>
    <submittedName>
        <fullName evidence="1">Uncharacterized protein</fullName>
    </submittedName>
</protein>
<dbReference type="PANTHER" id="PTHR47197:SF3">
    <property type="entry name" value="DIHYDRO-HEME D1 DEHYDROGENASE"/>
    <property type="match status" value="1"/>
</dbReference>
<dbReference type="Proteomes" id="UP000705867">
    <property type="component" value="Unassembled WGS sequence"/>
</dbReference>
<reference evidence="1" key="1">
    <citation type="journal article" date="2021" name="bioRxiv">
        <title>Unraveling nitrogen, sulfur and carbon metabolic pathways and microbial community transcriptional responses to substrate deprivation and toxicity stresses in a bioreactor mimicking anoxic brackish coastal sediment conditions.</title>
        <authorList>
            <person name="Martins P.D."/>
            <person name="Echeveste M.J."/>
            <person name="Arshad A."/>
            <person name="Kurth J."/>
            <person name="Ouboter H."/>
            <person name="Jetten M.S.M."/>
            <person name="Welte C.U."/>
        </authorList>
    </citation>
    <scope>NUCLEOTIDE SEQUENCE</scope>
    <source>
        <strain evidence="1">MAG_39</strain>
    </source>
</reference>
<gene>
    <name evidence="1" type="ORF">K8I29_02485</name>
</gene>
<dbReference type="PANTHER" id="PTHR47197">
    <property type="entry name" value="PROTEIN NIRF"/>
    <property type="match status" value="1"/>
</dbReference>
<dbReference type="InterPro" id="IPR015943">
    <property type="entry name" value="WD40/YVTN_repeat-like_dom_sf"/>
</dbReference>
<dbReference type="InterPro" id="IPR051200">
    <property type="entry name" value="Host-pathogen_enzymatic-act"/>
</dbReference>
<dbReference type="InterPro" id="IPR011044">
    <property type="entry name" value="Quino_amine_DH_bsu"/>
</dbReference>
<organism evidence="1 2">
    <name type="scientific">Candidatus Nitrobium versatile</name>
    <dbReference type="NCBI Taxonomy" id="2884831"/>
    <lineage>
        <taxon>Bacteria</taxon>
        <taxon>Pseudomonadati</taxon>
        <taxon>Nitrospirota</taxon>
        <taxon>Nitrospiria</taxon>
        <taxon>Nitrospirales</taxon>
        <taxon>Nitrospiraceae</taxon>
        <taxon>Candidatus Nitrobium</taxon>
    </lineage>
</organism>
<dbReference type="SUPFAM" id="SSF50969">
    <property type="entry name" value="YVTN repeat-like/Quinoprotein amine dehydrogenase"/>
    <property type="match status" value="2"/>
</dbReference>
<dbReference type="AlphaFoldDB" id="A0A953JAD3"/>
<reference evidence="1" key="2">
    <citation type="submission" date="2021-08" db="EMBL/GenBank/DDBJ databases">
        <authorList>
            <person name="Dalcin Martins P."/>
        </authorList>
    </citation>
    <scope>NUCLEOTIDE SEQUENCE</scope>
    <source>
        <strain evidence="1">MAG_39</strain>
    </source>
</reference>